<feature type="transmembrane region" description="Helical" evidence="2">
    <location>
        <begin position="6"/>
        <end position="25"/>
    </location>
</feature>
<evidence type="ECO:0000256" key="1">
    <source>
        <dbReference type="SAM" id="MobiDB-lite"/>
    </source>
</evidence>
<evidence type="ECO:0000256" key="2">
    <source>
        <dbReference type="SAM" id="Phobius"/>
    </source>
</evidence>
<dbReference type="EMBL" id="JAFDVH010000006">
    <property type="protein sequence ID" value="KAG7476847.1"/>
    <property type="molecule type" value="Genomic_DNA"/>
</dbReference>
<keyword evidence="2" id="KW-0472">Membrane</keyword>
<protein>
    <submittedName>
        <fullName evidence="3">Uncharacterized protein</fullName>
    </submittedName>
</protein>
<accession>A0A9D3Q2Y4</accession>
<proteinExistence type="predicted"/>
<feature type="region of interest" description="Disordered" evidence="1">
    <location>
        <begin position="55"/>
        <end position="78"/>
    </location>
</feature>
<organism evidence="3 4">
    <name type="scientific">Megalops atlanticus</name>
    <name type="common">Tarpon</name>
    <name type="synonym">Clupea gigantea</name>
    <dbReference type="NCBI Taxonomy" id="7932"/>
    <lineage>
        <taxon>Eukaryota</taxon>
        <taxon>Metazoa</taxon>
        <taxon>Chordata</taxon>
        <taxon>Craniata</taxon>
        <taxon>Vertebrata</taxon>
        <taxon>Euteleostomi</taxon>
        <taxon>Actinopterygii</taxon>
        <taxon>Neopterygii</taxon>
        <taxon>Teleostei</taxon>
        <taxon>Elopiformes</taxon>
        <taxon>Megalopidae</taxon>
        <taxon>Megalops</taxon>
    </lineage>
</organism>
<keyword evidence="4" id="KW-1185">Reference proteome</keyword>
<reference evidence="3" key="1">
    <citation type="submission" date="2021-01" db="EMBL/GenBank/DDBJ databases">
        <authorList>
            <person name="Zahm M."/>
            <person name="Roques C."/>
            <person name="Cabau C."/>
            <person name="Klopp C."/>
            <person name="Donnadieu C."/>
            <person name="Jouanno E."/>
            <person name="Lampietro C."/>
            <person name="Louis A."/>
            <person name="Herpin A."/>
            <person name="Echchiki A."/>
            <person name="Berthelot C."/>
            <person name="Parey E."/>
            <person name="Roest-Crollius H."/>
            <person name="Braasch I."/>
            <person name="Postlethwait J."/>
            <person name="Bobe J."/>
            <person name="Montfort J."/>
            <person name="Bouchez O."/>
            <person name="Begum T."/>
            <person name="Mejri S."/>
            <person name="Adams A."/>
            <person name="Chen W.-J."/>
            <person name="Guiguen Y."/>
        </authorList>
    </citation>
    <scope>NUCLEOTIDE SEQUENCE</scope>
    <source>
        <strain evidence="3">YG-15Mar2019-1</strain>
        <tissue evidence="3">Brain</tissue>
    </source>
</reference>
<comment type="caution">
    <text evidence="3">The sequence shown here is derived from an EMBL/GenBank/DDBJ whole genome shotgun (WGS) entry which is preliminary data.</text>
</comment>
<sequence length="78" mass="8800">MDPAVLIFLLYVMIAHELVCGWMQYRSQAAKPRQHAGPMWTASSSASVCRGSLRVGSKPVRTERGRDWRKSGRLVRKA</sequence>
<dbReference type="Proteomes" id="UP001046870">
    <property type="component" value="Chromosome 6"/>
</dbReference>
<name>A0A9D3Q2Y4_MEGAT</name>
<keyword evidence="2" id="KW-1133">Transmembrane helix</keyword>
<evidence type="ECO:0000313" key="3">
    <source>
        <dbReference type="EMBL" id="KAG7476847.1"/>
    </source>
</evidence>
<keyword evidence="2" id="KW-0812">Transmembrane</keyword>
<feature type="compositionally biased region" description="Basic and acidic residues" evidence="1">
    <location>
        <begin position="60"/>
        <end position="70"/>
    </location>
</feature>
<evidence type="ECO:0000313" key="4">
    <source>
        <dbReference type="Proteomes" id="UP001046870"/>
    </source>
</evidence>
<gene>
    <name evidence="3" type="ORF">MATL_G00087160</name>
</gene>
<dbReference type="OrthoDB" id="10018446at2759"/>
<dbReference type="AlphaFoldDB" id="A0A9D3Q2Y4"/>